<accession>A0A0P1ELY3</accession>
<dbReference type="AlphaFoldDB" id="A0A0P1ELY3"/>
<organism evidence="2 3">
    <name type="scientific">Shimia marina</name>
    <dbReference type="NCBI Taxonomy" id="321267"/>
    <lineage>
        <taxon>Bacteria</taxon>
        <taxon>Pseudomonadati</taxon>
        <taxon>Pseudomonadota</taxon>
        <taxon>Alphaproteobacteria</taxon>
        <taxon>Rhodobacterales</taxon>
        <taxon>Roseobacteraceae</taxon>
    </lineage>
</organism>
<reference evidence="2 3" key="1">
    <citation type="submission" date="2015-09" db="EMBL/GenBank/DDBJ databases">
        <authorList>
            <consortium name="Swine Surveillance"/>
        </authorList>
    </citation>
    <scope>NUCLEOTIDE SEQUENCE [LARGE SCALE GENOMIC DNA]</scope>
    <source>
        <strain evidence="2 3">CECT 7688</strain>
    </source>
</reference>
<dbReference type="STRING" id="321267.SHM7688_00843"/>
<dbReference type="Pfam" id="PF13403">
    <property type="entry name" value="Hint_2"/>
    <property type="match status" value="1"/>
</dbReference>
<dbReference type="InterPro" id="IPR028992">
    <property type="entry name" value="Hedgehog/Intein_dom"/>
</dbReference>
<dbReference type="InterPro" id="IPR036844">
    <property type="entry name" value="Hint_dom_sf"/>
</dbReference>
<protein>
    <recommendedName>
        <fullName evidence="1">Hedgehog/Intein (Hint) domain-containing protein</fullName>
    </recommendedName>
</protein>
<evidence type="ECO:0000313" key="3">
    <source>
        <dbReference type="Proteomes" id="UP000054823"/>
    </source>
</evidence>
<dbReference type="SUPFAM" id="SSF51294">
    <property type="entry name" value="Hedgehog/intein (Hint) domain"/>
    <property type="match status" value="1"/>
</dbReference>
<dbReference type="RefSeq" id="WP_058238716.1">
    <property type="nucleotide sequence ID" value="NZ_CYPW01000006.1"/>
</dbReference>
<feature type="domain" description="Hedgehog/Intein (Hint)" evidence="1">
    <location>
        <begin position="30"/>
        <end position="162"/>
    </location>
</feature>
<dbReference type="EMBL" id="CYPW01000006">
    <property type="protein sequence ID" value="CUH51407.1"/>
    <property type="molecule type" value="Genomic_DNA"/>
</dbReference>
<keyword evidence="3" id="KW-1185">Reference proteome</keyword>
<proteinExistence type="predicted"/>
<name>A0A0P1ELY3_9RHOB</name>
<dbReference type="Proteomes" id="UP000054823">
    <property type="component" value="Unassembled WGS sequence"/>
</dbReference>
<evidence type="ECO:0000259" key="1">
    <source>
        <dbReference type="Pfam" id="PF13403"/>
    </source>
</evidence>
<evidence type="ECO:0000313" key="2">
    <source>
        <dbReference type="EMBL" id="CUH51407.1"/>
    </source>
</evidence>
<gene>
    <name evidence="2" type="ORF">SHM7688_00843</name>
</gene>
<sequence>MAQAYSAQTAAEATSQGIDITETGLSLVRRGAKIATRHGEKAVETLQIGDDLVSRDKGLIPLRWLGRLRADTPSVMVPAGALGRNVPVRNCYVSPEARIWMRGAEFDAVFGAHEVLVPVRDLVGWRGITEDQTGGDLGGDLHEYYLVLCDTPQILTVDGLQVDMRHVQDSIHLFETVQADDMARLFPELLALEARSDKWRRRLDRQEAARVVAVRNRA</sequence>